<keyword evidence="12" id="KW-1185">Reference proteome</keyword>
<dbReference type="Pfam" id="PF04290">
    <property type="entry name" value="DctQ"/>
    <property type="match status" value="1"/>
</dbReference>
<dbReference type="AlphaFoldDB" id="A0A516G7N3"/>
<sequence length="168" mass="18369">MEPIKKGLDQVLKGASVVLFALLVVIVVWQVFTRQVLNSPSAWTEELARYTFVWVGLFATALVFSERGHIAVDFVVDKFSPRVQKVVAVCVQLSIILFALAVLVYGGLRAANGAWNQSLSALPTQVGVMYLAMPIVGVLIAFYAVYHLQAVLRGAEEAIAHEEDPQVV</sequence>
<evidence type="ECO:0000256" key="7">
    <source>
        <dbReference type="ARBA" id="ARBA00023136"/>
    </source>
</evidence>
<keyword evidence="3" id="KW-1003">Cell membrane</keyword>
<evidence type="ECO:0000256" key="9">
    <source>
        <dbReference type="SAM" id="Phobius"/>
    </source>
</evidence>
<dbReference type="Proteomes" id="UP000315395">
    <property type="component" value="Chromosome"/>
</dbReference>
<dbReference type="InterPro" id="IPR055348">
    <property type="entry name" value="DctQ"/>
</dbReference>
<feature type="transmembrane region" description="Helical" evidence="9">
    <location>
        <begin position="128"/>
        <end position="146"/>
    </location>
</feature>
<evidence type="ECO:0000256" key="5">
    <source>
        <dbReference type="ARBA" id="ARBA00022692"/>
    </source>
</evidence>
<dbReference type="PANTHER" id="PTHR35011:SF2">
    <property type="entry name" value="2,3-DIKETO-L-GULONATE TRAP TRANSPORTER SMALL PERMEASE PROTEIN YIAM"/>
    <property type="match status" value="1"/>
</dbReference>
<evidence type="ECO:0000256" key="8">
    <source>
        <dbReference type="ARBA" id="ARBA00038436"/>
    </source>
</evidence>
<dbReference type="GO" id="GO:0015740">
    <property type="term" value="P:C4-dicarboxylate transport"/>
    <property type="evidence" value="ECO:0007669"/>
    <property type="project" value="TreeGrafter"/>
</dbReference>
<comment type="similarity">
    <text evidence="8">Belongs to the TRAP transporter small permease family.</text>
</comment>
<dbReference type="KEGG" id="orz:FNH13_03615"/>
<proteinExistence type="inferred from homology"/>
<dbReference type="OrthoDB" id="2085311at2"/>
<evidence type="ECO:0000256" key="1">
    <source>
        <dbReference type="ARBA" id="ARBA00004429"/>
    </source>
</evidence>
<dbReference type="GO" id="GO:0022857">
    <property type="term" value="F:transmembrane transporter activity"/>
    <property type="evidence" value="ECO:0007669"/>
    <property type="project" value="TreeGrafter"/>
</dbReference>
<dbReference type="GO" id="GO:0005886">
    <property type="term" value="C:plasma membrane"/>
    <property type="evidence" value="ECO:0007669"/>
    <property type="project" value="UniProtKB-SubCell"/>
</dbReference>
<reference evidence="11 12" key="1">
    <citation type="submission" date="2019-07" db="EMBL/GenBank/DDBJ databases">
        <title>complete genome sequencing of Ornithinimicrobium sp. H23M54.</title>
        <authorList>
            <person name="Bae J.-W."/>
            <person name="Lee S.-Y."/>
        </authorList>
    </citation>
    <scope>NUCLEOTIDE SEQUENCE [LARGE SCALE GENOMIC DNA]</scope>
    <source>
        <strain evidence="11 12">H23M54</strain>
    </source>
</reference>
<feature type="transmembrane region" description="Helical" evidence="9">
    <location>
        <begin position="86"/>
        <end position="108"/>
    </location>
</feature>
<evidence type="ECO:0000259" key="10">
    <source>
        <dbReference type="Pfam" id="PF04290"/>
    </source>
</evidence>
<dbReference type="EMBL" id="CP041616">
    <property type="protein sequence ID" value="QDO87537.1"/>
    <property type="molecule type" value="Genomic_DNA"/>
</dbReference>
<dbReference type="RefSeq" id="WP_143782214.1">
    <property type="nucleotide sequence ID" value="NZ_CP041616.1"/>
</dbReference>
<organism evidence="11 12">
    <name type="scientific">Ornithinimicrobium ciconiae</name>
    <dbReference type="NCBI Taxonomy" id="2594265"/>
    <lineage>
        <taxon>Bacteria</taxon>
        <taxon>Bacillati</taxon>
        <taxon>Actinomycetota</taxon>
        <taxon>Actinomycetes</taxon>
        <taxon>Micrococcales</taxon>
        <taxon>Ornithinimicrobiaceae</taxon>
        <taxon>Ornithinimicrobium</taxon>
    </lineage>
</organism>
<evidence type="ECO:0000256" key="6">
    <source>
        <dbReference type="ARBA" id="ARBA00022989"/>
    </source>
</evidence>
<feature type="transmembrane region" description="Helical" evidence="9">
    <location>
        <begin position="12"/>
        <end position="32"/>
    </location>
</feature>
<feature type="domain" description="Tripartite ATP-independent periplasmic transporters DctQ component" evidence="10">
    <location>
        <begin position="23"/>
        <end position="151"/>
    </location>
</feature>
<dbReference type="PANTHER" id="PTHR35011">
    <property type="entry name" value="2,3-DIKETO-L-GULONATE TRAP TRANSPORTER SMALL PERMEASE PROTEIN YIAM"/>
    <property type="match status" value="1"/>
</dbReference>
<evidence type="ECO:0000256" key="4">
    <source>
        <dbReference type="ARBA" id="ARBA00022519"/>
    </source>
</evidence>
<keyword evidence="5 9" id="KW-0812">Transmembrane</keyword>
<keyword evidence="2" id="KW-0813">Transport</keyword>
<keyword evidence="4" id="KW-0997">Cell inner membrane</keyword>
<feature type="transmembrane region" description="Helical" evidence="9">
    <location>
        <begin position="47"/>
        <end position="65"/>
    </location>
</feature>
<evidence type="ECO:0000256" key="2">
    <source>
        <dbReference type="ARBA" id="ARBA00022448"/>
    </source>
</evidence>
<keyword evidence="6 9" id="KW-1133">Transmembrane helix</keyword>
<name>A0A516G7N3_9MICO</name>
<evidence type="ECO:0000256" key="3">
    <source>
        <dbReference type="ARBA" id="ARBA00022475"/>
    </source>
</evidence>
<evidence type="ECO:0000313" key="12">
    <source>
        <dbReference type="Proteomes" id="UP000315395"/>
    </source>
</evidence>
<accession>A0A516G7N3</accession>
<keyword evidence="7 9" id="KW-0472">Membrane</keyword>
<gene>
    <name evidence="11" type="ORF">FNH13_03615</name>
</gene>
<dbReference type="InterPro" id="IPR007387">
    <property type="entry name" value="TRAP_DctQ"/>
</dbReference>
<comment type="subcellular location">
    <subcellularLocation>
        <location evidence="1">Cell inner membrane</location>
        <topology evidence="1">Multi-pass membrane protein</topology>
    </subcellularLocation>
</comment>
<evidence type="ECO:0000313" key="11">
    <source>
        <dbReference type="EMBL" id="QDO87537.1"/>
    </source>
</evidence>
<protein>
    <submittedName>
        <fullName evidence="11">TRAP transporter small permease</fullName>
    </submittedName>
</protein>